<accession>A0AAD6UE37</accession>
<evidence type="ECO:0000313" key="2">
    <source>
        <dbReference type="Proteomes" id="UP001222325"/>
    </source>
</evidence>
<evidence type="ECO:0000313" key="1">
    <source>
        <dbReference type="EMBL" id="KAJ7099463.1"/>
    </source>
</evidence>
<protein>
    <submittedName>
        <fullName evidence="1">Uncharacterized protein</fullName>
    </submittedName>
</protein>
<gene>
    <name evidence="1" type="ORF">B0H15DRAFT_547724</name>
</gene>
<sequence>MFLLSQGALSGGDFNILPSSESVPRIAMTVRYHSLRVRDRAHVCWMERKHANGSGIGIFTPAPFDGQSRTDNLDFTITLFLPSASSPSSSLPTYSLETHLPSFSHSLSSLRGVLEFDRLNLRSQNKPIFAESVFARNATIQTTNGAISGSFAASLSLHLLTSNAPIDASVALHSTNIFATTSLVLQTCNAQLDSAISLLTSAASGEGGKFAVTAETADAPLVMTFPRSPAHALLTLAAQTANAPANVWLNHAFEGAFTLASSMVVVDRRPFLDPRKLRSVLYGEYQNGMIQGNVVWKLPIFKSKVQGSVRVATTNHILRFYV</sequence>
<dbReference type="Proteomes" id="UP001222325">
    <property type="component" value="Unassembled WGS sequence"/>
</dbReference>
<reference evidence="1" key="1">
    <citation type="submission" date="2023-03" db="EMBL/GenBank/DDBJ databases">
        <title>Massive genome expansion in bonnet fungi (Mycena s.s.) driven by repeated elements and novel gene families across ecological guilds.</title>
        <authorList>
            <consortium name="Lawrence Berkeley National Laboratory"/>
            <person name="Harder C.B."/>
            <person name="Miyauchi S."/>
            <person name="Viragh M."/>
            <person name="Kuo A."/>
            <person name="Thoen E."/>
            <person name="Andreopoulos B."/>
            <person name="Lu D."/>
            <person name="Skrede I."/>
            <person name="Drula E."/>
            <person name="Henrissat B."/>
            <person name="Morin E."/>
            <person name="Kohler A."/>
            <person name="Barry K."/>
            <person name="LaButti K."/>
            <person name="Morin E."/>
            <person name="Salamov A."/>
            <person name="Lipzen A."/>
            <person name="Mereny Z."/>
            <person name="Hegedus B."/>
            <person name="Baldrian P."/>
            <person name="Stursova M."/>
            <person name="Weitz H."/>
            <person name="Taylor A."/>
            <person name="Grigoriev I.V."/>
            <person name="Nagy L.G."/>
            <person name="Martin F."/>
            <person name="Kauserud H."/>
        </authorList>
    </citation>
    <scope>NUCLEOTIDE SEQUENCE</scope>
    <source>
        <strain evidence="1">CBHHK173m</strain>
    </source>
</reference>
<organism evidence="1 2">
    <name type="scientific">Mycena belliarum</name>
    <dbReference type="NCBI Taxonomy" id="1033014"/>
    <lineage>
        <taxon>Eukaryota</taxon>
        <taxon>Fungi</taxon>
        <taxon>Dikarya</taxon>
        <taxon>Basidiomycota</taxon>
        <taxon>Agaricomycotina</taxon>
        <taxon>Agaricomycetes</taxon>
        <taxon>Agaricomycetidae</taxon>
        <taxon>Agaricales</taxon>
        <taxon>Marasmiineae</taxon>
        <taxon>Mycenaceae</taxon>
        <taxon>Mycena</taxon>
    </lineage>
</organism>
<dbReference type="AlphaFoldDB" id="A0AAD6UE37"/>
<comment type="caution">
    <text evidence="1">The sequence shown here is derived from an EMBL/GenBank/DDBJ whole genome shotgun (WGS) entry which is preliminary data.</text>
</comment>
<name>A0AAD6UE37_9AGAR</name>
<proteinExistence type="predicted"/>
<keyword evidence="2" id="KW-1185">Reference proteome</keyword>
<dbReference type="EMBL" id="JARJCN010000007">
    <property type="protein sequence ID" value="KAJ7099463.1"/>
    <property type="molecule type" value="Genomic_DNA"/>
</dbReference>